<evidence type="ECO:0000313" key="14">
    <source>
        <dbReference type="Proteomes" id="UP000593567"/>
    </source>
</evidence>
<name>A0A7J7JA22_BUGNE</name>
<reference evidence="13" key="1">
    <citation type="submission" date="2020-06" db="EMBL/GenBank/DDBJ databases">
        <title>Draft genome of Bugula neritina, a colonial animal packing powerful symbionts and potential medicines.</title>
        <authorList>
            <person name="Rayko M."/>
        </authorList>
    </citation>
    <scope>NUCLEOTIDE SEQUENCE [LARGE SCALE GENOMIC DNA]</scope>
    <source>
        <strain evidence="13">Kwan_BN1</strain>
    </source>
</reference>
<dbReference type="PANTHER" id="PTHR43876:SF7">
    <property type="entry name" value="UBIQUINONE BIOSYNTHESIS MONOOXYGENASE COQ6, MITOCHONDRIAL"/>
    <property type="match status" value="1"/>
</dbReference>
<keyword evidence="6" id="KW-0274">FAD</keyword>
<dbReference type="InterPro" id="IPR051205">
    <property type="entry name" value="UbiH/COQ6_monooxygenase"/>
</dbReference>
<protein>
    <submittedName>
        <fullName evidence="13">COQ6</fullName>
    </submittedName>
</protein>
<dbReference type="InterPro" id="IPR018168">
    <property type="entry name" value="Ubi_Hdrlase_CS"/>
</dbReference>
<keyword evidence="11" id="KW-0472">Membrane</keyword>
<dbReference type="GO" id="GO:0006744">
    <property type="term" value="P:ubiquinone biosynthetic process"/>
    <property type="evidence" value="ECO:0007669"/>
    <property type="project" value="UniProtKB-KW"/>
</dbReference>
<evidence type="ECO:0000256" key="1">
    <source>
        <dbReference type="ARBA" id="ARBA00001974"/>
    </source>
</evidence>
<evidence type="ECO:0000256" key="6">
    <source>
        <dbReference type="ARBA" id="ARBA00022827"/>
    </source>
</evidence>
<dbReference type="FunFam" id="3.50.50.60:FF:000086">
    <property type="entry name" value="Ubiquinone biosynthesis monooxygenase COQ6, mitochondrial"/>
    <property type="match status" value="1"/>
</dbReference>
<comment type="cofactor">
    <cofactor evidence="1">
        <name>FAD</name>
        <dbReference type="ChEBI" id="CHEBI:57692"/>
    </cofactor>
</comment>
<organism evidence="13 14">
    <name type="scientific">Bugula neritina</name>
    <name type="common">Brown bryozoan</name>
    <name type="synonym">Sertularia neritina</name>
    <dbReference type="NCBI Taxonomy" id="10212"/>
    <lineage>
        <taxon>Eukaryota</taxon>
        <taxon>Metazoa</taxon>
        <taxon>Spiralia</taxon>
        <taxon>Lophotrochozoa</taxon>
        <taxon>Bryozoa</taxon>
        <taxon>Gymnolaemata</taxon>
        <taxon>Cheilostomatida</taxon>
        <taxon>Flustrina</taxon>
        <taxon>Buguloidea</taxon>
        <taxon>Bugulidae</taxon>
        <taxon>Bugula</taxon>
    </lineage>
</organism>
<keyword evidence="7" id="KW-0809">Transit peptide</keyword>
<dbReference type="PROSITE" id="PS01304">
    <property type="entry name" value="UBIH"/>
    <property type="match status" value="1"/>
</dbReference>
<evidence type="ECO:0000256" key="4">
    <source>
        <dbReference type="ARBA" id="ARBA00022688"/>
    </source>
</evidence>
<evidence type="ECO:0000256" key="10">
    <source>
        <dbReference type="ARBA" id="ARBA00023128"/>
    </source>
</evidence>
<feature type="domain" description="FAD-binding" evidence="12">
    <location>
        <begin position="18"/>
        <end position="259"/>
    </location>
</feature>
<dbReference type="GO" id="GO:0071949">
    <property type="term" value="F:FAD binding"/>
    <property type="evidence" value="ECO:0007669"/>
    <property type="project" value="InterPro"/>
</dbReference>
<evidence type="ECO:0000256" key="11">
    <source>
        <dbReference type="ARBA" id="ARBA00023136"/>
    </source>
</evidence>
<dbReference type="Gene3D" id="3.50.50.60">
    <property type="entry name" value="FAD/NAD(P)-binding domain"/>
    <property type="match status" value="2"/>
</dbReference>
<dbReference type="PRINTS" id="PR00420">
    <property type="entry name" value="RNGMNOXGNASE"/>
</dbReference>
<evidence type="ECO:0000313" key="13">
    <source>
        <dbReference type="EMBL" id="KAF6022853.1"/>
    </source>
</evidence>
<dbReference type="GO" id="GO:0005739">
    <property type="term" value="C:mitochondrion"/>
    <property type="evidence" value="ECO:0007669"/>
    <property type="project" value="TreeGrafter"/>
</dbReference>
<dbReference type="InterPro" id="IPR036188">
    <property type="entry name" value="FAD/NAD-bd_sf"/>
</dbReference>
<sequence>MPFKRWITYRSLSSQSYDIVISGGGMVGTAVAAALGNSPLLKNKKLLLLEAAPRKEYAESSTFSNRVSALSPASRDFLKGIGAWNLIEDSGRFKAVNKMYVWDACSGSDIQFTQTDESDDHLAYLVENDLSVHSLSTLLSQQADRVEVAYGTTVTQYGTDNTTSPSQPMKINLSSGQTISARLVIGADGFNSLARRSMGIKTTSWNYDQVGVVATLKLDKQEDGNVTAWQRFLPTGPIAVLPLSDDTSSLVWSTTPSHAKHLLALSPEMFVDELNHALIDNSKMDGMVNIVEDQYKKLLDKFGSFATSHEDQRTQPLPPTVLDIDKESRAKFPYGMMHADKYVAPRLALVGDACHRVHPLAGQGVNLGFGDAECLVRTIVNAVSLGADIGSSNIS</sequence>
<keyword evidence="4" id="KW-0831">Ubiquinone biosynthesis</keyword>
<evidence type="ECO:0000259" key="12">
    <source>
        <dbReference type="Pfam" id="PF01494"/>
    </source>
</evidence>
<dbReference type="InterPro" id="IPR002938">
    <property type="entry name" value="FAD-bd"/>
</dbReference>
<dbReference type="PANTHER" id="PTHR43876">
    <property type="entry name" value="UBIQUINONE BIOSYNTHESIS MONOOXYGENASE COQ6, MITOCHONDRIAL"/>
    <property type="match status" value="1"/>
</dbReference>
<evidence type="ECO:0000256" key="8">
    <source>
        <dbReference type="ARBA" id="ARBA00023002"/>
    </source>
</evidence>
<keyword evidence="3" id="KW-0285">Flavoprotein</keyword>
<feature type="domain" description="FAD-binding" evidence="12">
    <location>
        <begin position="325"/>
        <end position="381"/>
    </location>
</feature>
<dbReference type="GO" id="GO:0016705">
    <property type="term" value="F:oxidoreductase activity, acting on paired donors, with incorporation or reduction of molecular oxygen"/>
    <property type="evidence" value="ECO:0007669"/>
    <property type="project" value="InterPro"/>
</dbReference>
<keyword evidence="5" id="KW-0999">Mitochondrion inner membrane</keyword>
<keyword evidence="8" id="KW-0560">Oxidoreductase</keyword>
<comment type="similarity">
    <text evidence="2">Belongs to the UbiH/COQ6 family.</text>
</comment>
<dbReference type="Pfam" id="PF01494">
    <property type="entry name" value="FAD_binding_3"/>
    <property type="match status" value="2"/>
</dbReference>
<keyword evidence="9" id="KW-0503">Monooxygenase</keyword>
<dbReference type="Proteomes" id="UP000593567">
    <property type="component" value="Unassembled WGS sequence"/>
</dbReference>
<dbReference type="OrthoDB" id="683240at2759"/>
<dbReference type="InterPro" id="IPR010971">
    <property type="entry name" value="UbiH/COQ6"/>
</dbReference>
<dbReference type="AlphaFoldDB" id="A0A7J7JA22"/>
<evidence type="ECO:0000256" key="5">
    <source>
        <dbReference type="ARBA" id="ARBA00022792"/>
    </source>
</evidence>
<dbReference type="EMBL" id="VXIV02002799">
    <property type="protein sequence ID" value="KAF6022853.1"/>
    <property type="molecule type" value="Genomic_DNA"/>
</dbReference>
<evidence type="ECO:0000256" key="2">
    <source>
        <dbReference type="ARBA" id="ARBA00005349"/>
    </source>
</evidence>
<evidence type="ECO:0000256" key="3">
    <source>
        <dbReference type="ARBA" id="ARBA00022630"/>
    </source>
</evidence>
<proteinExistence type="inferred from homology"/>
<accession>A0A7J7JA22</accession>
<dbReference type="GO" id="GO:0004497">
    <property type="term" value="F:monooxygenase activity"/>
    <property type="evidence" value="ECO:0007669"/>
    <property type="project" value="UniProtKB-KW"/>
</dbReference>
<evidence type="ECO:0000256" key="9">
    <source>
        <dbReference type="ARBA" id="ARBA00023033"/>
    </source>
</evidence>
<dbReference type="SUPFAM" id="SSF51905">
    <property type="entry name" value="FAD/NAD(P)-binding domain"/>
    <property type="match status" value="1"/>
</dbReference>
<evidence type="ECO:0000256" key="7">
    <source>
        <dbReference type="ARBA" id="ARBA00022946"/>
    </source>
</evidence>
<comment type="caution">
    <text evidence="13">The sequence shown here is derived from an EMBL/GenBank/DDBJ whole genome shotgun (WGS) entry which is preliminary data.</text>
</comment>
<gene>
    <name evidence="13" type="ORF">EB796_018835</name>
</gene>
<keyword evidence="14" id="KW-1185">Reference proteome</keyword>
<keyword evidence="10" id="KW-0496">Mitochondrion</keyword>
<dbReference type="NCBIfam" id="TIGR01988">
    <property type="entry name" value="Ubi-OHases"/>
    <property type="match status" value="1"/>
</dbReference>